<dbReference type="InterPro" id="IPR008160">
    <property type="entry name" value="Collagen"/>
</dbReference>
<comment type="caution">
    <text evidence="2">The sequence shown here is derived from an EMBL/GenBank/DDBJ whole genome shotgun (WGS) entry which is preliminary data.</text>
</comment>
<reference evidence="2" key="1">
    <citation type="submission" date="2023-05" db="EMBL/GenBank/DDBJ databases">
        <title>Whole genome sequence of Commensalibacter sp.</title>
        <authorList>
            <person name="Charoenyingcharoen P."/>
            <person name="Yukphan P."/>
        </authorList>
    </citation>
    <scope>NUCLEOTIDE SEQUENCE</scope>
    <source>
        <strain evidence="2">TBRC 16381</strain>
    </source>
</reference>
<gene>
    <name evidence="2" type="ORF">QJV27_10030</name>
</gene>
<dbReference type="PANTHER" id="PTHR24023">
    <property type="entry name" value="COLLAGEN ALPHA"/>
    <property type="match status" value="1"/>
</dbReference>
<dbReference type="Gene3D" id="1.20.5.320">
    <property type="entry name" value="6-Phosphogluconate Dehydrogenase, domain 3"/>
    <property type="match status" value="2"/>
</dbReference>
<dbReference type="Pfam" id="PF23148">
    <property type="entry name" value="Gp77"/>
    <property type="match status" value="1"/>
</dbReference>
<evidence type="ECO:0008006" key="4">
    <source>
        <dbReference type="Google" id="ProtNLM"/>
    </source>
</evidence>
<dbReference type="InterPro" id="IPR050149">
    <property type="entry name" value="Collagen_superfamily"/>
</dbReference>
<evidence type="ECO:0000313" key="3">
    <source>
        <dbReference type="Proteomes" id="UP001431634"/>
    </source>
</evidence>
<dbReference type="Pfam" id="PF01391">
    <property type="entry name" value="Collagen"/>
    <property type="match status" value="2"/>
</dbReference>
<protein>
    <recommendedName>
        <fullName evidence="4">Collagen-like protein</fullName>
    </recommendedName>
</protein>
<dbReference type="Proteomes" id="UP001431634">
    <property type="component" value="Unassembled WGS sequence"/>
</dbReference>
<sequence>MTCGIGSQIVIIPSGCLGNKEIALQCKSPSEAVYYQFSLANRLASTDMITAVSAWPSDEHVGIDQVVISGQTFKARISGGVMNTKIGIRFLVTTRLNETREFDVTLPIAPAGIISDGNCGDYVIGNTGPQGEQGLAATITVGKVIPSDPDADPTITNVGTQHDAILDFVLPRGAVGPQGEQGDIGPQGIQGEQGIQGIEGKAGTQILLSNRDPVFADARENIIWLNDVSGDLFESVPNGNNGYLWNKSGNLKGEAGSIIYTGSTDPVYNTIYKNGDLYFNHTNNDLFSFSDKQWVKLSNLKGDQGTRGSLWFFGQEDPTPSVNYKELDSFLNTKTCDLFVYNGSNWQKAGNLKGLQGDTGPKGDKGDTGETGPQGEKGDNGIAGTNGKDGKDGTRIITSQTDPDLGSGPSNPNVLWINTQTWTIKRTIFNNDTWEWITIGNIKGQQGDQGLTGQDGKAATIQIGNVANGDQASVINRGTQNAALLDITLPKGEKGDAGSRWYSGNEAPSNKTGLQDPRGAPRPGDMYLYLNTQENDASTYILTNQNNWAGPLGTVTGPQGPKGDKGDIGQTGPQGEKGDTGEQGPQGPTGLQGDQGPQGEKGEKGDTGPTGPQGPKGDTGNTGPQGEQGPKGDTGPQGVSYTNDGTVDLNVKSINNIASINGTDKKLSDLLSFPININTKDTDAGIESTWSVDTDSNSHTIKSTNGGNRMTAFQGLFYDEDFGSRHDIHLINKDGGFSRVLTRPGSVNISLRNTYSDSNSTLIHDSSGFSISVENPNISNLIQISSTNIGIAMSYGDTKNLQVLNLSSIDEKIVTAFDFASRTMAAFGDYKDIDTTNPQLFKNTQAWDSDKQMPVWWTGKKWINFVTNDGNTDLNVKSITSDQGQVKTDGLGNIQANSMSLSDYTKLPTTLPAGALAYDQTNKNLVLKVGDQWQQVTSQDATVINNEIICTSFSETLFNNVADALKFKDKTNPTNMAFINVVATTPITSRAESFSAFNGYIRMQVAGLVTNRKILSVNMVNVNGKYTSSGINYSKATITLNPGDIIELQSTNVKATDGGYIHTVNVIQIADVLKNTNIVLS</sequence>
<feature type="compositionally biased region" description="Polar residues" evidence="1">
    <location>
        <begin position="396"/>
        <end position="412"/>
    </location>
</feature>
<feature type="region of interest" description="Disordered" evidence="1">
    <location>
        <begin position="495"/>
        <end position="526"/>
    </location>
</feature>
<evidence type="ECO:0000313" key="2">
    <source>
        <dbReference type="EMBL" id="MDI2091701.1"/>
    </source>
</evidence>
<proteinExistence type="predicted"/>
<organism evidence="2 3">
    <name type="scientific">Commensalibacter oyaizuii</name>
    <dbReference type="NCBI Taxonomy" id="3043873"/>
    <lineage>
        <taxon>Bacteria</taxon>
        <taxon>Pseudomonadati</taxon>
        <taxon>Pseudomonadota</taxon>
        <taxon>Alphaproteobacteria</taxon>
        <taxon>Acetobacterales</taxon>
        <taxon>Acetobacteraceae</taxon>
    </lineage>
</organism>
<feature type="region of interest" description="Disordered" evidence="1">
    <location>
        <begin position="551"/>
        <end position="644"/>
    </location>
</feature>
<dbReference type="RefSeq" id="WP_281448787.1">
    <property type="nucleotide sequence ID" value="NZ_JASBAO010000001.1"/>
</dbReference>
<dbReference type="PANTHER" id="PTHR24023:SF1095">
    <property type="entry name" value="EGF-LIKE DOMAIN-CONTAINING PROTEIN"/>
    <property type="match status" value="1"/>
</dbReference>
<evidence type="ECO:0000256" key="1">
    <source>
        <dbReference type="SAM" id="MobiDB-lite"/>
    </source>
</evidence>
<dbReference type="InterPro" id="IPR056928">
    <property type="entry name" value="Gp77-like"/>
</dbReference>
<feature type="region of interest" description="Disordered" evidence="1">
    <location>
        <begin position="350"/>
        <end position="412"/>
    </location>
</feature>
<name>A0ABT6Q3J3_9PROT</name>
<dbReference type="EMBL" id="JASBAO010000001">
    <property type="protein sequence ID" value="MDI2091701.1"/>
    <property type="molecule type" value="Genomic_DNA"/>
</dbReference>
<accession>A0ABT6Q3J3</accession>
<keyword evidence="3" id="KW-1185">Reference proteome</keyword>